<dbReference type="Proteomes" id="UP000250235">
    <property type="component" value="Unassembled WGS sequence"/>
</dbReference>
<keyword evidence="4" id="KW-1185">Reference proteome</keyword>
<feature type="region of interest" description="Disordered" evidence="1">
    <location>
        <begin position="157"/>
        <end position="191"/>
    </location>
</feature>
<dbReference type="SUPFAM" id="SSF47769">
    <property type="entry name" value="SAM/Pointed domain"/>
    <property type="match status" value="1"/>
</dbReference>
<dbReference type="EMBL" id="KQ997520">
    <property type="protein sequence ID" value="KZV44166.1"/>
    <property type="molecule type" value="Genomic_DNA"/>
</dbReference>
<proteinExistence type="predicted"/>
<dbReference type="PANTHER" id="PTHR33915:SF1">
    <property type="entry name" value="OS04G0644100 PROTEIN"/>
    <property type="match status" value="1"/>
</dbReference>
<dbReference type="InterPro" id="IPR013761">
    <property type="entry name" value="SAM/pointed_sf"/>
</dbReference>
<name>A0A2Z7CHD7_9LAMI</name>
<gene>
    <name evidence="3" type="ORF">F511_22518</name>
</gene>
<evidence type="ECO:0000259" key="2">
    <source>
        <dbReference type="Pfam" id="PF07647"/>
    </source>
</evidence>
<dbReference type="AlphaFoldDB" id="A0A2Z7CHD7"/>
<organism evidence="3 4">
    <name type="scientific">Dorcoceras hygrometricum</name>
    <dbReference type="NCBI Taxonomy" id="472368"/>
    <lineage>
        <taxon>Eukaryota</taxon>
        <taxon>Viridiplantae</taxon>
        <taxon>Streptophyta</taxon>
        <taxon>Embryophyta</taxon>
        <taxon>Tracheophyta</taxon>
        <taxon>Spermatophyta</taxon>
        <taxon>Magnoliopsida</taxon>
        <taxon>eudicotyledons</taxon>
        <taxon>Gunneridae</taxon>
        <taxon>Pentapetalae</taxon>
        <taxon>asterids</taxon>
        <taxon>lamiids</taxon>
        <taxon>Lamiales</taxon>
        <taxon>Gesneriaceae</taxon>
        <taxon>Didymocarpoideae</taxon>
        <taxon>Trichosporeae</taxon>
        <taxon>Loxocarpinae</taxon>
        <taxon>Dorcoceras</taxon>
    </lineage>
</organism>
<dbReference type="Gene3D" id="1.10.150.50">
    <property type="entry name" value="Transcription Factor, Ets-1"/>
    <property type="match status" value="1"/>
</dbReference>
<dbReference type="Pfam" id="PF07647">
    <property type="entry name" value="SAM_2"/>
    <property type="match status" value="1"/>
</dbReference>
<accession>A0A2Z7CHD7</accession>
<dbReference type="InterPro" id="IPR001660">
    <property type="entry name" value="SAM"/>
</dbReference>
<sequence length="221" mass="25506">MDWFAWLSKTNLDRSLVYDYAVMFTYNELEEDDILHFNHEFLQSMGVAIAKHRLEILKLARKEKGGRSMIRRLDILMFAIKKTKNYLSRKVEALTHHRDNSSLSLVKVGNSSLRWKVSMLQRNKRRFKWASAEVTGERNESPRIGFGEKILMIGYKDPHDTDNEGSSTIRTQSSSTETKVNPAWNSSFSSALGPQSLDGECWSSSMEDNKWDSMFADLRPT</sequence>
<evidence type="ECO:0000256" key="1">
    <source>
        <dbReference type="SAM" id="MobiDB-lite"/>
    </source>
</evidence>
<dbReference type="OrthoDB" id="1887912at2759"/>
<evidence type="ECO:0000313" key="4">
    <source>
        <dbReference type="Proteomes" id="UP000250235"/>
    </source>
</evidence>
<evidence type="ECO:0000313" key="3">
    <source>
        <dbReference type="EMBL" id="KZV44166.1"/>
    </source>
</evidence>
<protein>
    <recommendedName>
        <fullName evidence="2">SAM domain-containing protein</fullName>
    </recommendedName>
</protein>
<dbReference type="PANTHER" id="PTHR33915">
    <property type="entry name" value="OSJNBA0033G05.11 PROTEIN"/>
    <property type="match status" value="1"/>
</dbReference>
<feature type="compositionally biased region" description="Polar residues" evidence="1">
    <location>
        <begin position="164"/>
        <end position="191"/>
    </location>
</feature>
<dbReference type="CDD" id="cd09487">
    <property type="entry name" value="SAM_superfamily"/>
    <property type="match status" value="1"/>
</dbReference>
<feature type="domain" description="SAM" evidence="2">
    <location>
        <begin position="19"/>
        <end position="58"/>
    </location>
</feature>
<reference evidence="3 4" key="1">
    <citation type="journal article" date="2015" name="Proc. Natl. Acad. Sci. U.S.A.">
        <title>The resurrection genome of Boea hygrometrica: A blueprint for survival of dehydration.</title>
        <authorList>
            <person name="Xiao L."/>
            <person name="Yang G."/>
            <person name="Zhang L."/>
            <person name="Yang X."/>
            <person name="Zhao S."/>
            <person name="Ji Z."/>
            <person name="Zhou Q."/>
            <person name="Hu M."/>
            <person name="Wang Y."/>
            <person name="Chen M."/>
            <person name="Xu Y."/>
            <person name="Jin H."/>
            <person name="Xiao X."/>
            <person name="Hu G."/>
            <person name="Bao F."/>
            <person name="Hu Y."/>
            <person name="Wan P."/>
            <person name="Li L."/>
            <person name="Deng X."/>
            <person name="Kuang T."/>
            <person name="Xiang C."/>
            <person name="Zhu J.K."/>
            <person name="Oliver M.J."/>
            <person name="He Y."/>
        </authorList>
    </citation>
    <scope>NUCLEOTIDE SEQUENCE [LARGE SCALE GENOMIC DNA]</scope>
    <source>
        <strain evidence="4">cv. XS01</strain>
    </source>
</reference>